<dbReference type="OrthoDB" id="681128at2759"/>
<reference evidence="2 3" key="1">
    <citation type="journal article" date="2019" name="Sci. Rep.">
        <title>A high-quality genome of Eragrostis curvula grass provides insights into Poaceae evolution and supports new strategies to enhance forage quality.</title>
        <authorList>
            <person name="Carballo J."/>
            <person name="Santos B.A.C.M."/>
            <person name="Zappacosta D."/>
            <person name="Garbus I."/>
            <person name="Selva J.P."/>
            <person name="Gallo C.A."/>
            <person name="Diaz A."/>
            <person name="Albertini E."/>
            <person name="Caccamo M."/>
            <person name="Echenique V."/>
        </authorList>
    </citation>
    <scope>NUCLEOTIDE SEQUENCE [LARGE SCALE GENOMIC DNA]</scope>
    <source>
        <strain evidence="3">cv. Victoria</strain>
        <tissue evidence="2">Leaf</tissue>
    </source>
</reference>
<dbReference type="Proteomes" id="UP000324897">
    <property type="component" value="Chromosome 6"/>
</dbReference>
<evidence type="ECO:0000259" key="1">
    <source>
        <dbReference type="Pfam" id="PF03478"/>
    </source>
</evidence>
<sequence length="312" mass="34380">MCAADGLLVLLDRDTTVIRVVDPLSNAVTVPALSSVVDASSSSSTRADSVAKVFRKPWVINLRVINGAGFDDSTSPPTLVLCLRGMVSNIIVAKPGDAHWTLVAPGEASYPEYDAAGKLLFYSLLSWRGRCYLTSPEGSVYVLELQPLPRLVGIIDQRSLCAPDRHYLGLVFSFLVPDGNGNGGGRMLMVRYWKNIKFFGGIESYRESELFTVAGVTGRIEVLELDLAGRRLIPLDTVYLGYRNQRNVKFSAYDLNSRGTEPPHQFCVDEFQRVLPCARPCNLDQYLACYVDRAHALSSNCIGHASHENDPY</sequence>
<comment type="caution">
    <text evidence="2">The sequence shown here is derived from an EMBL/GenBank/DDBJ whole genome shotgun (WGS) entry which is preliminary data.</text>
</comment>
<proteinExistence type="predicted"/>
<evidence type="ECO:0000313" key="2">
    <source>
        <dbReference type="EMBL" id="TVU51056.1"/>
    </source>
</evidence>
<feature type="domain" description="KIB1-4 beta-propeller" evidence="1">
    <location>
        <begin position="5"/>
        <end position="226"/>
    </location>
</feature>
<protein>
    <recommendedName>
        <fullName evidence="1">KIB1-4 beta-propeller domain-containing protein</fullName>
    </recommendedName>
</protein>
<dbReference type="Pfam" id="PF03478">
    <property type="entry name" value="Beta-prop_KIB1-4"/>
    <property type="match status" value="1"/>
</dbReference>
<dbReference type="PANTHER" id="PTHR33165">
    <property type="entry name" value="F-BOX DOMAIN CONTAINING PROTEIN-LIKE-RELATED"/>
    <property type="match status" value="1"/>
</dbReference>
<gene>
    <name evidence="2" type="ORF">EJB05_02461</name>
</gene>
<dbReference type="AlphaFoldDB" id="A0A5J9WT84"/>
<dbReference type="InterPro" id="IPR005174">
    <property type="entry name" value="KIB1-4_b-propeller"/>
</dbReference>
<accession>A0A5J9WT84</accession>
<dbReference type="PANTHER" id="PTHR33165:SF85">
    <property type="entry name" value="OS08G0285100 PROTEIN"/>
    <property type="match status" value="1"/>
</dbReference>
<feature type="non-terminal residue" evidence="2">
    <location>
        <position position="1"/>
    </location>
</feature>
<evidence type="ECO:0000313" key="3">
    <source>
        <dbReference type="Proteomes" id="UP000324897"/>
    </source>
</evidence>
<dbReference type="EMBL" id="RWGY01000002">
    <property type="protein sequence ID" value="TVU51056.1"/>
    <property type="molecule type" value="Genomic_DNA"/>
</dbReference>
<dbReference type="Gramene" id="TVU51056">
    <property type="protein sequence ID" value="TVU51056"/>
    <property type="gene ID" value="EJB05_02461"/>
</dbReference>
<name>A0A5J9WT84_9POAL</name>
<keyword evidence="3" id="KW-1185">Reference proteome</keyword>
<organism evidence="2 3">
    <name type="scientific">Eragrostis curvula</name>
    <name type="common">weeping love grass</name>
    <dbReference type="NCBI Taxonomy" id="38414"/>
    <lineage>
        <taxon>Eukaryota</taxon>
        <taxon>Viridiplantae</taxon>
        <taxon>Streptophyta</taxon>
        <taxon>Embryophyta</taxon>
        <taxon>Tracheophyta</taxon>
        <taxon>Spermatophyta</taxon>
        <taxon>Magnoliopsida</taxon>
        <taxon>Liliopsida</taxon>
        <taxon>Poales</taxon>
        <taxon>Poaceae</taxon>
        <taxon>PACMAD clade</taxon>
        <taxon>Chloridoideae</taxon>
        <taxon>Eragrostideae</taxon>
        <taxon>Eragrostidinae</taxon>
        <taxon>Eragrostis</taxon>
    </lineage>
</organism>